<reference evidence="1" key="1">
    <citation type="submission" date="2023-03" db="EMBL/GenBank/DDBJ databases">
        <title>Massive genome expansion in bonnet fungi (Mycena s.s.) driven by repeated elements and novel gene families across ecological guilds.</title>
        <authorList>
            <consortium name="Lawrence Berkeley National Laboratory"/>
            <person name="Harder C.B."/>
            <person name="Miyauchi S."/>
            <person name="Viragh M."/>
            <person name="Kuo A."/>
            <person name="Thoen E."/>
            <person name="Andreopoulos B."/>
            <person name="Lu D."/>
            <person name="Skrede I."/>
            <person name="Drula E."/>
            <person name="Henrissat B."/>
            <person name="Morin E."/>
            <person name="Kohler A."/>
            <person name="Barry K."/>
            <person name="LaButti K."/>
            <person name="Morin E."/>
            <person name="Salamov A."/>
            <person name="Lipzen A."/>
            <person name="Mereny Z."/>
            <person name="Hegedus B."/>
            <person name="Baldrian P."/>
            <person name="Stursova M."/>
            <person name="Weitz H."/>
            <person name="Taylor A."/>
            <person name="Grigoriev I.V."/>
            <person name="Nagy L.G."/>
            <person name="Martin F."/>
            <person name="Kauserud H."/>
        </authorList>
    </citation>
    <scope>NUCLEOTIDE SEQUENCE</scope>
    <source>
        <strain evidence="1">CBHHK188m</strain>
    </source>
</reference>
<keyword evidence="2" id="KW-1185">Reference proteome</keyword>
<gene>
    <name evidence="1" type="ORF">DFH07DRAFT_979391</name>
</gene>
<comment type="caution">
    <text evidence="1">The sequence shown here is derived from an EMBL/GenBank/DDBJ whole genome shotgun (WGS) entry which is preliminary data.</text>
</comment>
<accession>A0AAD7N2V2</accession>
<name>A0AAD7N2V2_9AGAR</name>
<proteinExistence type="predicted"/>
<sequence>MSHYEKAIRNERMERTANNAPLIKKGASFETTHQSAKFKAGTTTYWIIGYCSEFGPAKVMQKTGGNRKEQSDMVYRRKWTAAPEDYNAAAFRDEERLPPMATDRPRRTRIGGKIRSQLAEPIANVSVVNEGLSRSALQRESAGERVWALNIEHPNAYHGQVGNISLFGDQDVEFWGAQPCPLKLQVRRLHIPPAAPAHMVNTSQGISNMSPLVQSGTVWAFENEGAWSSVFGVKEYKTIHGACPIQA</sequence>
<evidence type="ECO:0000313" key="2">
    <source>
        <dbReference type="Proteomes" id="UP001215280"/>
    </source>
</evidence>
<protein>
    <submittedName>
        <fullName evidence="1">Uncharacterized protein</fullName>
    </submittedName>
</protein>
<dbReference type="EMBL" id="JARJLG010000110">
    <property type="protein sequence ID" value="KAJ7743953.1"/>
    <property type="molecule type" value="Genomic_DNA"/>
</dbReference>
<evidence type="ECO:0000313" key="1">
    <source>
        <dbReference type="EMBL" id="KAJ7743953.1"/>
    </source>
</evidence>
<dbReference type="Proteomes" id="UP001215280">
    <property type="component" value="Unassembled WGS sequence"/>
</dbReference>
<dbReference type="AlphaFoldDB" id="A0AAD7N2V2"/>
<organism evidence="1 2">
    <name type="scientific">Mycena maculata</name>
    <dbReference type="NCBI Taxonomy" id="230809"/>
    <lineage>
        <taxon>Eukaryota</taxon>
        <taxon>Fungi</taxon>
        <taxon>Dikarya</taxon>
        <taxon>Basidiomycota</taxon>
        <taxon>Agaricomycotina</taxon>
        <taxon>Agaricomycetes</taxon>
        <taxon>Agaricomycetidae</taxon>
        <taxon>Agaricales</taxon>
        <taxon>Marasmiineae</taxon>
        <taxon>Mycenaceae</taxon>
        <taxon>Mycena</taxon>
    </lineage>
</organism>